<gene>
    <name evidence="6" type="primary">MBD9_2</name>
    <name evidence="6" type="ORF">CK203_067261</name>
</gene>
<evidence type="ECO:0000313" key="7">
    <source>
        <dbReference type="Proteomes" id="UP000288805"/>
    </source>
</evidence>
<dbReference type="InterPro" id="IPR003888">
    <property type="entry name" value="FYrich_N"/>
</dbReference>
<dbReference type="PROSITE" id="PS51543">
    <property type="entry name" value="FYRC"/>
    <property type="match status" value="1"/>
</dbReference>
<comment type="subcellular location">
    <subcellularLocation>
        <location evidence="1">Nucleus</location>
    </subcellularLocation>
</comment>
<dbReference type="PANTHER" id="PTHR47162:SF8">
    <property type="entry name" value="METHYL-CPG-BINDING DOMAIN-CONTAINING PROTEIN 9"/>
    <property type="match status" value="1"/>
</dbReference>
<feature type="domain" description="MBD" evidence="5">
    <location>
        <begin position="123"/>
        <end position="181"/>
    </location>
</feature>
<dbReference type="PANTHER" id="PTHR47162">
    <property type="entry name" value="OS02G0192300 PROTEIN"/>
    <property type="match status" value="1"/>
</dbReference>
<reference evidence="6 7" key="1">
    <citation type="journal article" date="2018" name="PLoS Genet.">
        <title>Population sequencing reveals clonal diversity and ancestral inbreeding in the grapevine cultivar Chardonnay.</title>
        <authorList>
            <person name="Roach M.J."/>
            <person name="Johnson D.L."/>
            <person name="Bohlmann J."/>
            <person name="van Vuuren H.J."/>
            <person name="Jones S.J."/>
            <person name="Pretorius I.S."/>
            <person name="Schmidt S.A."/>
            <person name="Borneman A.R."/>
        </authorList>
    </citation>
    <scope>NUCLEOTIDE SEQUENCE [LARGE SCALE GENOMIC DNA]</scope>
    <source>
        <strain evidence="7">cv. Chardonnay</strain>
        <tissue evidence="6">Leaf</tissue>
    </source>
</reference>
<dbReference type="AlphaFoldDB" id="A0A438EG33"/>
<dbReference type="Pfam" id="PF01429">
    <property type="entry name" value="MBD"/>
    <property type="match status" value="1"/>
</dbReference>
<dbReference type="GO" id="GO:0048731">
    <property type="term" value="P:system development"/>
    <property type="evidence" value="ECO:0007669"/>
    <property type="project" value="UniProtKB-ARBA"/>
</dbReference>
<protein>
    <submittedName>
        <fullName evidence="6">Methyl-CpG-binding domain-containing protein 9</fullName>
    </submittedName>
</protein>
<dbReference type="Proteomes" id="UP000288805">
    <property type="component" value="Unassembled WGS sequence"/>
</dbReference>
<feature type="compositionally biased region" description="Polar residues" evidence="3">
    <location>
        <begin position="641"/>
        <end position="656"/>
    </location>
</feature>
<dbReference type="InterPro" id="IPR001739">
    <property type="entry name" value="Methyl_CpG_DNA-bd"/>
</dbReference>
<dbReference type="GO" id="GO:0003677">
    <property type="term" value="F:DNA binding"/>
    <property type="evidence" value="ECO:0007669"/>
    <property type="project" value="InterPro"/>
</dbReference>
<feature type="transmembrane region" description="Helical" evidence="4">
    <location>
        <begin position="6"/>
        <end position="27"/>
    </location>
</feature>
<evidence type="ECO:0000259" key="5">
    <source>
        <dbReference type="Pfam" id="PF01429"/>
    </source>
</evidence>
<keyword evidence="2" id="KW-0539">Nucleus</keyword>
<dbReference type="InterPro" id="IPR003889">
    <property type="entry name" value="FYrich_C"/>
</dbReference>
<dbReference type="Gene3D" id="3.30.890.10">
    <property type="entry name" value="Methyl-cpg-binding Protein 2, Chain A"/>
    <property type="match status" value="1"/>
</dbReference>
<keyword evidence="4" id="KW-0812">Transmembrane</keyword>
<proteinExistence type="predicted"/>
<keyword evidence="4" id="KW-0472">Membrane</keyword>
<accession>A0A438EG33</accession>
<evidence type="ECO:0000256" key="1">
    <source>
        <dbReference type="ARBA" id="ARBA00004123"/>
    </source>
</evidence>
<feature type="compositionally biased region" description="Polar residues" evidence="3">
    <location>
        <begin position="738"/>
        <end position="747"/>
    </location>
</feature>
<dbReference type="GO" id="GO:0005634">
    <property type="term" value="C:nucleus"/>
    <property type="evidence" value="ECO:0007669"/>
    <property type="project" value="UniProtKB-SubCell"/>
</dbReference>
<comment type="caution">
    <text evidence="6">The sequence shown here is derived from an EMBL/GenBank/DDBJ whole genome shotgun (WGS) entry which is preliminary data.</text>
</comment>
<keyword evidence="4" id="KW-1133">Transmembrane helix</keyword>
<evidence type="ECO:0000313" key="6">
    <source>
        <dbReference type="EMBL" id="RVW46676.1"/>
    </source>
</evidence>
<name>A0A438EG33_VITVI</name>
<dbReference type="GO" id="GO:0140993">
    <property type="term" value="F:histone modifying activity"/>
    <property type="evidence" value="ECO:0007669"/>
    <property type="project" value="UniProtKB-ARBA"/>
</dbReference>
<dbReference type="PROSITE" id="PS51542">
    <property type="entry name" value="FYRN"/>
    <property type="match status" value="1"/>
</dbReference>
<sequence length="747" mass="81892">MVTNSHISPFFFAFTQHLITGYIYLVFRKHSPGDNSFGGNSFGAPETYSNFRCAGNGFGFPKASGILTHAVKLGLEDILHHTNRSFEEVDSGFPLGRLRSSNNTACRLPPQEPSEMLLQALKEFISERHGVLEEGWHVELKQSVRAGELCPVFCAPDGRIFESMSEVAVYLGLTSNCNSVDTEIRSDGSASLKKRSHLSKRRKSTRLSIANSSAENKDALLTDFCKDISSDVQSMELCASNLGNSVKVTEAAPEENGGTGLQQHNNGLPVQFEDFFVLSLGEVDVRPSYHDVNQLWPVGYKSCWHDKLTGSLFMCDVSDGGDSGPIFKVKRCACSAIPLPNGSTVLCRPNIGQSNGQDKEKSNDMISLSMDYDEDGSLQTLLADPSPPMENDILSCIRSSSNGSCCVQTLNSLLLEDNSLHESSGEFLSDHSRLKDEIGEFSLQGRSSSSVWNLVSQKFIDACCETYKRTGSLRFFCEHVKLGASTLPWDIMDESSKGSYTSLDKFCSSPGSVCMPSVIQGENELQTQCEVLAKWLDQDRFGLDVEFVQEMLEQLPGVCACSQYKLLNNRSYHSTLLTVGNGLLLAETENGVQKPFSIEELEEELICPWSDDLNLLEKFGTETQENRDITPTRPSGASGHIPSSSTDSGPEVSTGNPHAFIQMETGQKKEAAQAKLASVTYSRCSGVTLTKAHNSLLKVLVSELQFKVAALVDPNFDSGESKSRRGRKKDADNAIPTKKNQAQYAPY</sequence>
<organism evidence="6 7">
    <name type="scientific">Vitis vinifera</name>
    <name type="common">Grape</name>
    <dbReference type="NCBI Taxonomy" id="29760"/>
    <lineage>
        <taxon>Eukaryota</taxon>
        <taxon>Viridiplantae</taxon>
        <taxon>Streptophyta</taxon>
        <taxon>Embryophyta</taxon>
        <taxon>Tracheophyta</taxon>
        <taxon>Spermatophyta</taxon>
        <taxon>Magnoliopsida</taxon>
        <taxon>eudicotyledons</taxon>
        <taxon>Gunneridae</taxon>
        <taxon>Pentapetalae</taxon>
        <taxon>rosids</taxon>
        <taxon>Vitales</taxon>
        <taxon>Vitaceae</taxon>
        <taxon>Viteae</taxon>
        <taxon>Vitis</taxon>
    </lineage>
</organism>
<evidence type="ECO:0000256" key="4">
    <source>
        <dbReference type="SAM" id="Phobius"/>
    </source>
</evidence>
<evidence type="ECO:0000256" key="3">
    <source>
        <dbReference type="SAM" id="MobiDB-lite"/>
    </source>
</evidence>
<dbReference type="EMBL" id="QGNW01001302">
    <property type="protein sequence ID" value="RVW46676.1"/>
    <property type="molecule type" value="Genomic_DNA"/>
</dbReference>
<feature type="region of interest" description="Disordered" evidence="3">
    <location>
        <begin position="715"/>
        <end position="747"/>
    </location>
</feature>
<feature type="region of interest" description="Disordered" evidence="3">
    <location>
        <begin position="621"/>
        <end position="657"/>
    </location>
</feature>
<dbReference type="Gene3D" id="3.30.160.360">
    <property type="match status" value="1"/>
</dbReference>
<evidence type="ECO:0000256" key="2">
    <source>
        <dbReference type="ARBA" id="ARBA00023242"/>
    </source>
</evidence>